<protein>
    <submittedName>
        <fullName evidence="2">Uncharacterized protein</fullName>
    </submittedName>
</protein>
<accession>A0A087UJG1</accession>
<reference evidence="2 3" key="1">
    <citation type="submission" date="2013-11" db="EMBL/GenBank/DDBJ databases">
        <title>Genome sequencing of Stegodyphus mimosarum.</title>
        <authorList>
            <person name="Bechsgaard J."/>
        </authorList>
    </citation>
    <scope>NUCLEOTIDE SEQUENCE [LARGE SCALE GENOMIC DNA]</scope>
</reference>
<organism evidence="2 3">
    <name type="scientific">Stegodyphus mimosarum</name>
    <name type="common">African social velvet spider</name>
    <dbReference type="NCBI Taxonomy" id="407821"/>
    <lineage>
        <taxon>Eukaryota</taxon>
        <taxon>Metazoa</taxon>
        <taxon>Ecdysozoa</taxon>
        <taxon>Arthropoda</taxon>
        <taxon>Chelicerata</taxon>
        <taxon>Arachnida</taxon>
        <taxon>Araneae</taxon>
        <taxon>Araneomorphae</taxon>
        <taxon>Entelegynae</taxon>
        <taxon>Eresoidea</taxon>
        <taxon>Eresidae</taxon>
        <taxon>Stegodyphus</taxon>
    </lineage>
</organism>
<name>A0A087UJG1_STEMI</name>
<evidence type="ECO:0000256" key="1">
    <source>
        <dbReference type="SAM" id="Phobius"/>
    </source>
</evidence>
<keyword evidence="3" id="KW-1185">Reference proteome</keyword>
<feature type="transmembrane region" description="Helical" evidence="1">
    <location>
        <begin position="21"/>
        <end position="42"/>
    </location>
</feature>
<keyword evidence="1" id="KW-1133">Transmembrane helix</keyword>
<dbReference type="Proteomes" id="UP000054359">
    <property type="component" value="Unassembled WGS sequence"/>
</dbReference>
<dbReference type="AlphaFoldDB" id="A0A087UJG1"/>
<evidence type="ECO:0000313" key="3">
    <source>
        <dbReference type="Proteomes" id="UP000054359"/>
    </source>
</evidence>
<dbReference type="EMBL" id="KK120091">
    <property type="protein sequence ID" value="KFM77500.1"/>
    <property type="molecule type" value="Genomic_DNA"/>
</dbReference>
<sequence>MAFSLTIYHPPLQGSWRHFDALILLIFWFVTIPIHKVDWTFIGPLKST</sequence>
<proteinExistence type="predicted"/>
<evidence type="ECO:0000313" key="2">
    <source>
        <dbReference type="EMBL" id="KFM77500.1"/>
    </source>
</evidence>
<feature type="non-terminal residue" evidence="2">
    <location>
        <position position="48"/>
    </location>
</feature>
<gene>
    <name evidence="2" type="ORF">X975_01830</name>
</gene>
<keyword evidence="1" id="KW-0472">Membrane</keyword>
<keyword evidence="1" id="KW-0812">Transmembrane</keyword>